<evidence type="ECO:0000313" key="4">
    <source>
        <dbReference type="Proteomes" id="UP000617734"/>
    </source>
</evidence>
<keyword evidence="4" id="KW-1185">Reference proteome</keyword>
<reference evidence="3" key="1">
    <citation type="journal article" date="2014" name="Int. J. Syst. Evol. Microbiol.">
        <title>Complete genome sequence of Corynebacterium casei LMG S-19264T (=DSM 44701T), isolated from a smear-ripened cheese.</title>
        <authorList>
            <consortium name="US DOE Joint Genome Institute (JGI-PGF)"/>
            <person name="Walter F."/>
            <person name="Albersmeier A."/>
            <person name="Kalinowski J."/>
            <person name="Ruckert C."/>
        </authorList>
    </citation>
    <scope>NUCLEOTIDE SEQUENCE</scope>
    <source>
        <strain evidence="3">JCM 4646</strain>
    </source>
</reference>
<dbReference type="InterPro" id="IPR007278">
    <property type="entry name" value="DUF397"/>
</dbReference>
<evidence type="ECO:0000313" key="3">
    <source>
        <dbReference type="EMBL" id="GHH69985.1"/>
    </source>
</evidence>
<dbReference type="Proteomes" id="UP000617734">
    <property type="component" value="Unassembled WGS sequence"/>
</dbReference>
<proteinExistence type="predicted"/>
<reference evidence="3" key="2">
    <citation type="submission" date="2020-09" db="EMBL/GenBank/DDBJ databases">
        <authorList>
            <person name="Sun Q."/>
            <person name="Ohkuma M."/>
        </authorList>
    </citation>
    <scope>NUCLEOTIDE SEQUENCE</scope>
    <source>
        <strain evidence="3">JCM 4646</strain>
    </source>
</reference>
<feature type="compositionally biased region" description="Basic and acidic residues" evidence="1">
    <location>
        <begin position="1"/>
        <end position="10"/>
    </location>
</feature>
<dbReference type="EMBL" id="BNBO01000013">
    <property type="protein sequence ID" value="GHH69985.1"/>
    <property type="molecule type" value="Genomic_DNA"/>
</dbReference>
<gene>
    <name evidence="3" type="ORF">GCM10018781_29210</name>
</gene>
<dbReference type="RefSeq" id="WP_190211249.1">
    <property type="nucleotide sequence ID" value="NZ_BNBO01000013.1"/>
</dbReference>
<feature type="domain" description="DUF397" evidence="2">
    <location>
        <begin position="8"/>
        <end position="58"/>
    </location>
</feature>
<dbReference type="GeneID" id="95353368"/>
<name>A0A919KR24_9ACTN</name>
<dbReference type="Pfam" id="PF04149">
    <property type="entry name" value="DUF397"/>
    <property type="match status" value="1"/>
</dbReference>
<protein>
    <recommendedName>
        <fullName evidence="2">DUF397 domain-containing protein</fullName>
    </recommendedName>
</protein>
<evidence type="ECO:0000259" key="2">
    <source>
        <dbReference type="Pfam" id="PF04149"/>
    </source>
</evidence>
<accession>A0A919KR24</accession>
<feature type="compositionally biased region" description="Basic and acidic residues" evidence="1">
    <location>
        <begin position="26"/>
        <end position="40"/>
    </location>
</feature>
<dbReference type="AlphaFoldDB" id="A0A919KR24"/>
<comment type="caution">
    <text evidence="3">The sequence shown here is derived from an EMBL/GenBank/DDBJ whole genome shotgun (WGS) entry which is preliminary data.</text>
</comment>
<sequence>MRSDQNEQWRKSSYSNNDGGTCIEVDDAHPGAVRDSKDPGGPRLRFSRDAWTAFVRAVADGEFGAP</sequence>
<organism evidence="3 4">
    <name type="scientific">Kitasatospora indigofera</name>
    <dbReference type="NCBI Taxonomy" id="67307"/>
    <lineage>
        <taxon>Bacteria</taxon>
        <taxon>Bacillati</taxon>
        <taxon>Actinomycetota</taxon>
        <taxon>Actinomycetes</taxon>
        <taxon>Kitasatosporales</taxon>
        <taxon>Streptomycetaceae</taxon>
        <taxon>Kitasatospora</taxon>
    </lineage>
</organism>
<feature type="region of interest" description="Disordered" evidence="1">
    <location>
        <begin position="1"/>
        <end position="45"/>
    </location>
</feature>
<evidence type="ECO:0000256" key="1">
    <source>
        <dbReference type="SAM" id="MobiDB-lite"/>
    </source>
</evidence>